<sequence length="160" mass="16764">MPDEKQTRNFHEVLRRYGVKNPGEIGLRSPIQLVSVVDDATHIIPPIVTPWFGVAGTEAAGGAGVASGVSLTAGPGGIWVVGGKSNAAFAHEHRFFTQHGNPLAGGAVVNTDLGVRAGDVVSPGTAVLYHGTMLDAAVPAGFLYFDATMGWWDYPPIYLP</sequence>
<proteinExistence type="predicted"/>
<comment type="caution">
    <text evidence="1">The sequence shown here is derived from an EMBL/GenBank/DDBJ whole genome shotgun (WGS) entry which is preliminary data.</text>
</comment>
<gene>
    <name evidence="1" type="ORF">S06H3_28890</name>
</gene>
<dbReference type="EMBL" id="BARV01016895">
    <property type="protein sequence ID" value="GAI31637.1"/>
    <property type="molecule type" value="Genomic_DNA"/>
</dbReference>
<accession>X1MJ22</accession>
<name>X1MJ22_9ZZZZ</name>
<organism evidence="1">
    <name type="scientific">marine sediment metagenome</name>
    <dbReference type="NCBI Taxonomy" id="412755"/>
    <lineage>
        <taxon>unclassified sequences</taxon>
        <taxon>metagenomes</taxon>
        <taxon>ecological metagenomes</taxon>
    </lineage>
</organism>
<feature type="non-terminal residue" evidence="1">
    <location>
        <position position="160"/>
    </location>
</feature>
<reference evidence="1" key="1">
    <citation type="journal article" date="2014" name="Front. Microbiol.">
        <title>High frequency of phylogenetically diverse reductive dehalogenase-homologous genes in deep subseafloor sedimentary metagenomes.</title>
        <authorList>
            <person name="Kawai M."/>
            <person name="Futagami T."/>
            <person name="Toyoda A."/>
            <person name="Takaki Y."/>
            <person name="Nishi S."/>
            <person name="Hori S."/>
            <person name="Arai W."/>
            <person name="Tsubouchi T."/>
            <person name="Morono Y."/>
            <person name="Uchiyama I."/>
            <person name="Ito T."/>
            <person name="Fujiyama A."/>
            <person name="Inagaki F."/>
            <person name="Takami H."/>
        </authorList>
    </citation>
    <scope>NUCLEOTIDE SEQUENCE</scope>
    <source>
        <strain evidence="1">Expedition CK06-06</strain>
    </source>
</reference>
<dbReference type="AlphaFoldDB" id="X1MJ22"/>
<evidence type="ECO:0000313" key="1">
    <source>
        <dbReference type="EMBL" id="GAI31637.1"/>
    </source>
</evidence>
<protein>
    <submittedName>
        <fullName evidence="1">Uncharacterized protein</fullName>
    </submittedName>
</protein>